<organism evidence="11 13">
    <name type="scientific">Mucilaginibacter lappiensis</name>
    <dbReference type="NCBI Taxonomy" id="354630"/>
    <lineage>
        <taxon>Bacteria</taxon>
        <taxon>Pseudomonadati</taxon>
        <taxon>Bacteroidota</taxon>
        <taxon>Sphingobacteriia</taxon>
        <taxon>Sphingobacteriales</taxon>
        <taxon>Sphingobacteriaceae</taxon>
        <taxon>Mucilaginibacter</taxon>
    </lineage>
</organism>
<feature type="chain" id="PRO_5044563185" evidence="8">
    <location>
        <begin position="21"/>
        <end position="1024"/>
    </location>
</feature>
<evidence type="ECO:0000256" key="1">
    <source>
        <dbReference type="ARBA" id="ARBA00004571"/>
    </source>
</evidence>
<keyword evidence="5 7" id="KW-0472">Membrane</keyword>
<protein>
    <submittedName>
        <fullName evidence="11">TonB-linked SusC/RagA family outer membrane protein</fullName>
    </submittedName>
</protein>
<reference evidence="12 13" key="1">
    <citation type="submission" date="2020-08" db="EMBL/GenBank/DDBJ databases">
        <title>Genomic Encyclopedia of Type Strains, Phase IV (KMG-V): Genome sequencing to study the core and pangenomes of soil and plant-associated prokaryotes.</title>
        <authorList>
            <person name="Whitman W."/>
        </authorList>
    </citation>
    <scope>NUCLEOTIDE SEQUENCE [LARGE SCALE GENOMIC DNA]</scope>
    <source>
        <strain evidence="10 12">ANJLi2</strain>
        <strain evidence="11 13">MP601</strain>
    </source>
</reference>
<evidence type="ECO:0000256" key="4">
    <source>
        <dbReference type="ARBA" id="ARBA00022692"/>
    </source>
</evidence>
<accession>A0A1N7F509</accession>
<dbReference type="AlphaFoldDB" id="A0A1N7F509"/>
<dbReference type="NCBIfam" id="TIGR04056">
    <property type="entry name" value="OMP_RagA_SusC"/>
    <property type="match status" value="1"/>
</dbReference>
<keyword evidence="2 7" id="KW-0813">Transport</keyword>
<keyword evidence="3 7" id="KW-1134">Transmembrane beta strand</keyword>
<dbReference type="Pfam" id="PF13715">
    <property type="entry name" value="CarbopepD_reg_2"/>
    <property type="match status" value="1"/>
</dbReference>
<dbReference type="Gene3D" id="2.170.130.10">
    <property type="entry name" value="TonB-dependent receptor, plug domain"/>
    <property type="match status" value="1"/>
</dbReference>
<dbReference type="SUPFAM" id="SSF49464">
    <property type="entry name" value="Carboxypeptidase regulatory domain-like"/>
    <property type="match status" value="1"/>
</dbReference>
<dbReference type="RefSeq" id="WP_076377291.1">
    <property type="nucleotide sequence ID" value="NZ_FTMG01000016.1"/>
</dbReference>
<dbReference type="PROSITE" id="PS52016">
    <property type="entry name" value="TONB_DEPENDENT_REC_3"/>
    <property type="match status" value="1"/>
</dbReference>
<dbReference type="InterPro" id="IPR037066">
    <property type="entry name" value="Plug_dom_sf"/>
</dbReference>
<name>A0A1N7F509_9SPHI</name>
<comment type="subcellular location">
    <subcellularLocation>
        <location evidence="1 7">Cell outer membrane</location>
        <topology evidence="1 7">Multi-pass membrane protein</topology>
    </subcellularLocation>
</comment>
<evidence type="ECO:0000256" key="6">
    <source>
        <dbReference type="ARBA" id="ARBA00023237"/>
    </source>
</evidence>
<dbReference type="EMBL" id="JACHCB010000016">
    <property type="protein sequence ID" value="MBB6112057.1"/>
    <property type="molecule type" value="Genomic_DNA"/>
</dbReference>
<comment type="caution">
    <text evidence="11">The sequence shown here is derived from an EMBL/GenBank/DDBJ whole genome shotgun (WGS) entry which is preliminary data.</text>
</comment>
<sequence length="1024" mass="113249">MKKSLIYSILFTLLSLQAMAQIKISGKVTSAQDNSPLPAVSIKIKGTSSGTVTDANGNYNISLPNANAVLIFSYTGFATQEVGADGRSTINVQLKETASNLNEVVVIGYGTAKKSDLTGAVTTIKAEQLLDKPVPNLTQALQGKVAGVDVSVNSNAPGAGAKVRIRGIGSINSNIDPVYVVDGVVGVDPNSINPNDIASIEVLKDASSTAIYGVRGANGIIMVTTKRGKKGPATISYDANTNISELYRHVPTLNSKEFIDIYNQSFANGAKFDPTGAVQTPAKALNYQNFPLLFNPDNTPKYDTNWEKETYKPSFSQSHQLNIQGGSEKSVYSLSLGYLNQHGLTPTSAFKRYSIKMTMDNDVKDWLKIGGSINLISSRQRLVTDGNGSLNVPRAVTEEVPLVPIKYPNGVYAGNFDIAGLEGAPNPIQIANERYTLNNNMQMLGNVYFQFKISKELDFKTDFGYNLSSQKNNFYSSLALQHLSADQGGVANINAYQNYFWQTENYLTWNKKINDHQRFTALAGISFNRNGYERVRSETQNFIDDFFQYHYQQAGSVKSANESQDESNSLNSYYGRISYNIDEKYLFTATGRYDGSSRFSEKNKFSFFPSVGAAWRVSQEDFLKNSKSVSNLKVRASYGITGNQEIGNYRSLAQYGTGQTVLNGAAQISLLPAYLGNPDLKWERTKMLDGGVELGLFGDRVNLNADFYIKNTSDLLLQTPIPWSAGFTTANVYKNVGSVRNTGIELALSTVNVRTSDFEWTTNFIFASNKNKVTKLNDGGADIFPGPNFLGQNYVIRVGQPLGSFYGMTRVGTYSDSPADIAEAAKHGLKAGDRKYLYNADGSNQYSIIGRAYPKWTGTFSSSFKYKHWDFSFDIRFVEGVNTAANFKHSSEDRQTISNSLKTVLNGWTPNNQNTSISQVRNYKYAQDSHFDTWWVEDGSFIRGQNFILGYTFPTAMLQRVHMSRLRIYASVQNLFVITKYTGYDPEVDTFNSSYGSNPAFSQNIDFFANPRPRIWNLGLQVGF</sequence>
<evidence type="ECO:0000256" key="7">
    <source>
        <dbReference type="PROSITE-ProRule" id="PRU01360"/>
    </source>
</evidence>
<dbReference type="NCBIfam" id="TIGR04057">
    <property type="entry name" value="SusC_RagA_signa"/>
    <property type="match status" value="1"/>
</dbReference>
<feature type="domain" description="TonB-dependent receptor plug" evidence="9">
    <location>
        <begin position="114"/>
        <end position="220"/>
    </location>
</feature>
<dbReference type="STRING" id="354630.SAMN05421821_116124"/>
<dbReference type="Proteomes" id="UP000548326">
    <property type="component" value="Unassembled WGS sequence"/>
</dbReference>
<comment type="similarity">
    <text evidence="7">Belongs to the TonB-dependent receptor family.</text>
</comment>
<dbReference type="OrthoDB" id="9768177at2"/>
<dbReference type="InterPro" id="IPR039426">
    <property type="entry name" value="TonB-dep_rcpt-like"/>
</dbReference>
<dbReference type="InterPro" id="IPR036942">
    <property type="entry name" value="Beta-barrel_TonB_sf"/>
</dbReference>
<dbReference type="Gene3D" id="2.40.170.20">
    <property type="entry name" value="TonB-dependent receptor, beta-barrel domain"/>
    <property type="match status" value="1"/>
</dbReference>
<dbReference type="GO" id="GO:0009279">
    <property type="term" value="C:cell outer membrane"/>
    <property type="evidence" value="ECO:0007669"/>
    <property type="project" value="UniProtKB-SubCell"/>
</dbReference>
<dbReference type="InterPro" id="IPR023997">
    <property type="entry name" value="TonB-dep_OMP_SusC/RagA_CS"/>
</dbReference>
<keyword evidence="8" id="KW-0732">Signal</keyword>
<keyword evidence="6 7" id="KW-0998">Cell outer membrane</keyword>
<dbReference type="InterPro" id="IPR008969">
    <property type="entry name" value="CarboxyPept-like_regulatory"/>
</dbReference>
<dbReference type="Proteomes" id="UP000541583">
    <property type="component" value="Unassembled WGS sequence"/>
</dbReference>
<evidence type="ECO:0000259" key="9">
    <source>
        <dbReference type="Pfam" id="PF07715"/>
    </source>
</evidence>
<evidence type="ECO:0000313" key="13">
    <source>
        <dbReference type="Proteomes" id="UP000548326"/>
    </source>
</evidence>
<dbReference type="InterPro" id="IPR023996">
    <property type="entry name" value="TonB-dep_OMP_SusC/RagA"/>
</dbReference>
<evidence type="ECO:0000256" key="8">
    <source>
        <dbReference type="SAM" id="SignalP"/>
    </source>
</evidence>
<dbReference type="Gene3D" id="2.60.40.1120">
    <property type="entry name" value="Carboxypeptidase-like, regulatory domain"/>
    <property type="match status" value="1"/>
</dbReference>
<keyword evidence="12" id="KW-1185">Reference proteome</keyword>
<dbReference type="SUPFAM" id="SSF56935">
    <property type="entry name" value="Porins"/>
    <property type="match status" value="1"/>
</dbReference>
<feature type="signal peptide" evidence="8">
    <location>
        <begin position="1"/>
        <end position="20"/>
    </location>
</feature>
<evidence type="ECO:0000313" key="11">
    <source>
        <dbReference type="EMBL" id="MBB6127946.1"/>
    </source>
</evidence>
<gene>
    <name evidence="11" type="ORF">HDF22_002059</name>
    <name evidence="10" type="ORF">HDF23_004830</name>
</gene>
<dbReference type="Pfam" id="PF07715">
    <property type="entry name" value="Plug"/>
    <property type="match status" value="1"/>
</dbReference>
<dbReference type="EMBL" id="JACHCA010000005">
    <property type="protein sequence ID" value="MBB6127946.1"/>
    <property type="molecule type" value="Genomic_DNA"/>
</dbReference>
<evidence type="ECO:0000313" key="12">
    <source>
        <dbReference type="Proteomes" id="UP000541583"/>
    </source>
</evidence>
<keyword evidence="4 7" id="KW-0812">Transmembrane</keyword>
<evidence type="ECO:0000256" key="5">
    <source>
        <dbReference type="ARBA" id="ARBA00023136"/>
    </source>
</evidence>
<proteinExistence type="inferred from homology"/>
<dbReference type="InterPro" id="IPR012910">
    <property type="entry name" value="Plug_dom"/>
</dbReference>
<evidence type="ECO:0000313" key="10">
    <source>
        <dbReference type="EMBL" id="MBB6112057.1"/>
    </source>
</evidence>
<evidence type="ECO:0000256" key="3">
    <source>
        <dbReference type="ARBA" id="ARBA00022452"/>
    </source>
</evidence>
<evidence type="ECO:0000256" key="2">
    <source>
        <dbReference type="ARBA" id="ARBA00022448"/>
    </source>
</evidence>